<dbReference type="PANTHER" id="PTHR42941">
    <property type="entry name" value="SLL1037 PROTEIN"/>
    <property type="match status" value="1"/>
</dbReference>
<dbReference type="Proteomes" id="UP000739180">
    <property type="component" value="Unassembled WGS sequence"/>
</dbReference>
<comment type="caution">
    <text evidence="2">The sequence shown here is derived from an EMBL/GenBank/DDBJ whole genome shotgun (WGS) entry which is preliminary data.</text>
</comment>
<dbReference type="SUPFAM" id="SSF53850">
    <property type="entry name" value="Periplasmic binding protein-like II"/>
    <property type="match status" value="1"/>
</dbReference>
<evidence type="ECO:0000313" key="3">
    <source>
        <dbReference type="Proteomes" id="UP000739180"/>
    </source>
</evidence>
<protein>
    <submittedName>
        <fullName evidence="2">TAXI family TRAP transporter solute-binding subunit</fullName>
    </submittedName>
</protein>
<accession>A0ABY2XNL7</accession>
<dbReference type="PANTHER" id="PTHR42941:SF1">
    <property type="entry name" value="SLL1037 PROTEIN"/>
    <property type="match status" value="1"/>
</dbReference>
<feature type="chain" id="PRO_5046328519" evidence="1">
    <location>
        <begin position="26"/>
        <end position="321"/>
    </location>
</feature>
<dbReference type="EMBL" id="VCQT01000019">
    <property type="protein sequence ID" value="TMW14077.1"/>
    <property type="molecule type" value="Genomic_DNA"/>
</dbReference>
<dbReference type="NCBIfam" id="TIGR02122">
    <property type="entry name" value="TRAP_TAXI"/>
    <property type="match status" value="1"/>
</dbReference>
<keyword evidence="3" id="KW-1185">Reference proteome</keyword>
<evidence type="ECO:0000313" key="2">
    <source>
        <dbReference type="EMBL" id="TMW14077.1"/>
    </source>
</evidence>
<dbReference type="Pfam" id="PF16868">
    <property type="entry name" value="NMT1_3"/>
    <property type="match status" value="1"/>
</dbReference>
<dbReference type="InterPro" id="IPR011852">
    <property type="entry name" value="TRAP_TAXI"/>
</dbReference>
<sequence length="321" mass="34893">MIMTMTRKLLTALMLAATLTATAQAQSFGIGTAGGGSSTYSIGAAIANVISNATGDQYLVQPYGGTGRVMPLVNSGRTDFGLANILEVSNAYNGVGDFQGHEHPDLRVVAVLYPFDVGLFVREDAEYQSINDIKGARISSGYSGQRIIGELIDAALANADLTMDDMRAVPTTNLLSNADDFTAGRTDVGFFALGSGKLDEVNASVGGIRFLPFNIDAEAQARMQALMPQTYVRVVQPRDNLTGLKKPAPMMAYDYILYAGKHVDDDAVYRLVEGLIEHRQALADNYANLSRLEPRKMAKNVRLPYHPGAIRYYQEHDLWSR</sequence>
<dbReference type="Gene3D" id="3.40.190.10">
    <property type="entry name" value="Periplasmic binding protein-like II"/>
    <property type="match status" value="2"/>
</dbReference>
<evidence type="ECO:0000256" key="1">
    <source>
        <dbReference type="SAM" id="SignalP"/>
    </source>
</evidence>
<gene>
    <name evidence="2" type="ORF">FGS76_03870</name>
</gene>
<feature type="signal peptide" evidence="1">
    <location>
        <begin position="1"/>
        <end position="25"/>
    </location>
</feature>
<name>A0ABY2XNL7_9GAMM</name>
<proteinExistence type="predicted"/>
<keyword evidence="1" id="KW-0732">Signal</keyword>
<organism evidence="2 3">
    <name type="scientific">Alloalcanivorax gelatiniphagus</name>
    <dbReference type="NCBI Taxonomy" id="1194167"/>
    <lineage>
        <taxon>Bacteria</taxon>
        <taxon>Pseudomonadati</taxon>
        <taxon>Pseudomonadota</taxon>
        <taxon>Gammaproteobacteria</taxon>
        <taxon>Oceanospirillales</taxon>
        <taxon>Alcanivoracaceae</taxon>
        <taxon>Alloalcanivorax</taxon>
    </lineage>
</organism>
<reference evidence="2 3" key="1">
    <citation type="submission" date="2019-05" db="EMBL/GenBank/DDBJ databases">
        <title>Genome of Alcanivorax gelatiniphagus, an oil degrading marine bacteria.</title>
        <authorList>
            <person name="Kwon K.K."/>
        </authorList>
    </citation>
    <scope>NUCLEOTIDE SEQUENCE [LARGE SCALE GENOMIC DNA]</scope>
    <source>
        <strain evidence="2 3">MEBiC 08158</strain>
    </source>
</reference>